<name>A0ABQ9J940_9CUCU</name>
<sequence>MVLKKGPVLSLQVKLSIMRQAFAKLMILTGTAVSVKARGKATAEIVKVINVNINRHRCYLLPGMQKIHRRVTVRGQDINDVPTKYTMTGLEPYEIPVVGTYIDPKSHSRILLQGQTKR</sequence>
<comment type="caution">
    <text evidence="1">The sequence shown here is derived from an EMBL/GenBank/DDBJ whole genome shotgun (WGS) entry which is preliminary data.</text>
</comment>
<evidence type="ECO:0000313" key="2">
    <source>
        <dbReference type="Proteomes" id="UP001162164"/>
    </source>
</evidence>
<gene>
    <name evidence="1" type="ORF">NQ317_004501</name>
</gene>
<reference evidence="1" key="1">
    <citation type="journal article" date="2023" name="Insect Mol. Biol.">
        <title>Genome sequencing provides insights into the evolution of gene families encoding plant cell wall-degrading enzymes in longhorned beetles.</title>
        <authorList>
            <person name="Shin N.R."/>
            <person name="Okamura Y."/>
            <person name="Kirsch R."/>
            <person name="Pauchet Y."/>
        </authorList>
    </citation>
    <scope>NUCLEOTIDE SEQUENCE</scope>
    <source>
        <strain evidence="1">MMC_N1</strain>
    </source>
</reference>
<keyword evidence="2" id="KW-1185">Reference proteome</keyword>
<dbReference type="EMBL" id="JAPWTJ010001046">
    <property type="protein sequence ID" value="KAJ8974135.1"/>
    <property type="molecule type" value="Genomic_DNA"/>
</dbReference>
<evidence type="ECO:0000313" key="1">
    <source>
        <dbReference type="EMBL" id="KAJ8974135.1"/>
    </source>
</evidence>
<dbReference type="Proteomes" id="UP001162164">
    <property type="component" value="Unassembled WGS sequence"/>
</dbReference>
<protein>
    <submittedName>
        <fullName evidence="1">Uncharacterized protein</fullName>
    </submittedName>
</protein>
<proteinExistence type="predicted"/>
<organism evidence="1 2">
    <name type="scientific">Molorchus minor</name>
    <dbReference type="NCBI Taxonomy" id="1323400"/>
    <lineage>
        <taxon>Eukaryota</taxon>
        <taxon>Metazoa</taxon>
        <taxon>Ecdysozoa</taxon>
        <taxon>Arthropoda</taxon>
        <taxon>Hexapoda</taxon>
        <taxon>Insecta</taxon>
        <taxon>Pterygota</taxon>
        <taxon>Neoptera</taxon>
        <taxon>Endopterygota</taxon>
        <taxon>Coleoptera</taxon>
        <taxon>Polyphaga</taxon>
        <taxon>Cucujiformia</taxon>
        <taxon>Chrysomeloidea</taxon>
        <taxon>Cerambycidae</taxon>
        <taxon>Lamiinae</taxon>
        <taxon>Monochamini</taxon>
        <taxon>Molorchus</taxon>
    </lineage>
</organism>
<accession>A0ABQ9J940</accession>